<dbReference type="PANTHER" id="PTHR19336">
    <property type="entry name" value="UNCHARACTERIZED DUF1167"/>
    <property type="match status" value="1"/>
</dbReference>
<reference evidence="8" key="2">
    <citation type="submission" date="2023-06" db="EMBL/GenBank/DDBJ databases">
        <authorList>
            <consortium name="Lawrence Berkeley National Laboratory"/>
            <person name="Mondo S.J."/>
            <person name="Hensen N."/>
            <person name="Bonometti L."/>
            <person name="Westerberg I."/>
            <person name="Brannstrom I.O."/>
            <person name="Guillou S."/>
            <person name="Cros-Aarteil S."/>
            <person name="Calhoun S."/>
            <person name="Haridas S."/>
            <person name="Kuo A."/>
            <person name="Pangilinan J."/>
            <person name="Riley R."/>
            <person name="Labutti K."/>
            <person name="Andreopoulos B."/>
            <person name="Lipzen A."/>
            <person name="Chen C."/>
            <person name="Yanf M."/>
            <person name="Daum C."/>
            <person name="Ng V."/>
            <person name="Clum A."/>
            <person name="Steindorff A."/>
            <person name="Ohm R."/>
            <person name="Martin F."/>
            <person name="Silar P."/>
            <person name="Natvig D."/>
            <person name="Lalanne C."/>
            <person name="Gautier V."/>
            <person name="Ament-Velasquez S.L."/>
            <person name="Kruys A."/>
            <person name="Hutchinson M.I."/>
            <person name="Powell A.J."/>
            <person name="Barry K."/>
            <person name="Miller A.N."/>
            <person name="Grigoriev I.V."/>
            <person name="Debuchy R."/>
            <person name="Gladieux P."/>
            <person name="Thoren M.H."/>
            <person name="Johannesson H."/>
        </authorList>
    </citation>
    <scope>NUCLEOTIDE SEQUENCE</scope>
    <source>
        <strain evidence="8">CBS 626.80</strain>
    </source>
</reference>
<name>A0AAN6SK46_9PEZI</name>
<feature type="region of interest" description="Disordered" evidence="5">
    <location>
        <begin position="28"/>
        <end position="100"/>
    </location>
</feature>
<feature type="compositionally biased region" description="Polar residues" evidence="5">
    <location>
        <begin position="1"/>
        <end position="11"/>
    </location>
</feature>
<feature type="coiled-coil region" evidence="4">
    <location>
        <begin position="343"/>
        <end position="549"/>
    </location>
</feature>
<evidence type="ECO:0000256" key="2">
    <source>
        <dbReference type="ARBA" id="ARBA00022490"/>
    </source>
</evidence>
<feature type="compositionally biased region" description="Polar residues" evidence="5">
    <location>
        <begin position="910"/>
        <end position="920"/>
    </location>
</feature>
<dbReference type="GO" id="GO:0005815">
    <property type="term" value="C:microtubule organizing center"/>
    <property type="evidence" value="ECO:0007669"/>
    <property type="project" value="UniProtKB-SubCell"/>
</dbReference>
<feature type="domain" description="PPC89 centrosome localisation" evidence="7">
    <location>
        <begin position="410"/>
        <end position="473"/>
    </location>
</feature>
<feature type="region of interest" description="Disordered" evidence="5">
    <location>
        <begin position="177"/>
        <end position="222"/>
    </location>
</feature>
<feature type="compositionally biased region" description="Polar residues" evidence="5">
    <location>
        <begin position="33"/>
        <end position="62"/>
    </location>
</feature>
<comment type="caution">
    <text evidence="8">The sequence shown here is derived from an EMBL/GenBank/DDBJ whole genome shotgun (WGS) entry which is preliminary data.</text>
</comment>
<keyword evidence="4" id="KW-0175">Coiled coil</keyword>
<evidence type="ECO:0000256" key="3">
    <source>
        <dbReference type="ARBA" id="ARBA00023212"/>
    </source>
</evidence>
<dbReference type="GO" id="GO:0008017">
    <property type="term" value="F:microtubule binding"/>
    <property type="evidence" value="ECO:0007669"/>
    <property type="project" value="InterPro"/>
</dbReference>
<feature type="compositionally biased region" description="Polar residues" evidence="5">
    <location>
        <begin position="834"/>
        <end position="858"/>
    </location>
</feature>
<feature type="coiled-coil region" evidence="4">
    <location>
        <begin position="1041"/>
        <end position="1094"/>
    </location>
</feature>
<comment type="subcellular location">
    <subcellularLocation>
        <location evidence="1">Cytoplasm</location>
        <location evidence="1">Cytoskeleton</location>
        <location evidence="1">Microtubule organizing center</location>
    </subcellularLocation>
</comment>
<dbReference type="InterPro" id="IPR024957">
    <property type="entry name" value="Cep57_MT-bd_dom"/>
</dbReference>
<dbReference type="Pfam" id="PF06657">
    <property type="entry name" value="Cep57_MT_bd"/>
    <property type="match status" value="1"/>
</dbReference>
<dbReference type="PANTHER" id="PTHR19336:SF9">
    <property type="entry name" value="SPINDLE POLE BODY PROTEIN PPC89"/>
    <property type="match status" value="1"/>
</dbReference>
<evidence type="ECO:0000256" key="4">
    <source>
        <dbReference type="SAM" id="Coils"/>
    </source>
</evidence>
<protein>
    <recommendedName>
        <fullName evidence="10">Cep57 centrosome microtubule-binding domain-containing protein</fullName>
    </recommendedName>
</protein>
<evidence type="ECO:0000313" key="8">
    <source>
        <dbReference type="EMBL" id="KAK3956329.1"/>
    </source>
</evidence>
<feature type="domain" description="Cep57 centrosome microtubule-binding" evidence="6">
    <location>
        <begin position="1025"/>
        <end position="1101"/>
    </location>
</feature>
<gene>
    <name evidence="8" type="ORF">QBC32DRAFT_203202</name>
</gene>
<dbReference type="InterPro" id="IPR025925">
    <property type="entry name" value="PPC89_CLD"/>
</dbReference>
<feature type="region of interest" description="Disordered" evidence="5">
    <location>
        <begin position="887"/>
        <end position="946"/>
    </location>
</feature>
<proteinExistence type="predicted"/>
<keyword evidence="3" id="KW-0206">Cytoskeleton</keyword>
<feature type="coiled-coil region" evidence="4">
    <location>
        <begin position="719"/>
        <end position="760"/>
    </location>
</feature>
<organism evidence="8 9">
    <name type="scientific">Pseudoneurospora amorphoporcata</name>
    <dbReference type="NCBI Taxonomy" id="241081"/>
    <lineage>
        <taxon>Eukaryota</taxon>
        <taxon>Fungi</taxon>
        <taxon>Dikarya</taxon>
        <taxon>Ascomycota</taxon>
        <taxon>Pezizomycotina</taxon>
        <taxon>Sordariomycetes</taxon>
        <taxon>Sordariomycetidae</taxon>
        <taxon>Sordariales</taxon>
        <taxon>Sordariaceae</taxon>
        <taxon>Pseudoneurospora</taxon>
    </lineage>
</organism>
<feature type="compositionally biased region" description="Polar residues" evidence="5">
    <location>
        <begin position="929"/>
        <end position="944"/>
    </location>
</feature>
<dbReference type="Pfam" id="PF14197">
    <property type="entry name" value="Cep57_CLD_2"/>
    <property type="match status" value="1"/>
</dbReference>
<evidence type="ECO:0000313" key="9">
    <source>
        <dbReference type="Proteomes" id="UP001303222"/>
    </source>
</evidence>
<evidence type="ECO:0000256" key="5">
    <source>
        <dbReference type="SAM" id="MobiDB-lite"/>
    </source>
</evidence>
<keyword evidence="2" id="KW-0963">Cytoplasm</keyword>
<keyword evidence="9" id="KW-1185">Reference proteome</keyword>
<feature type="region of interest" description="Disordered" evidence="5">
    <location>
        <begin position="1"/>
        <end position="20"/>
    </location>
</feature>
<evidence type="ECO:0000259" key="7">
    <source>
        <dbReference type="Pfam" id="PF14197"/>
    </source>
</evidence>
<evidence type="ECO:0000259" key="6">
    <source>
        <dbReference type="Pfam" id="PF06657"/>
    </source>
</evidence>
<accession>A0AAN6SK46</accession>
<sequence>MDINRNTNSHNSKPKHISRLKQEMYQLRLKNNPFGSPPSSTGDHDTVSTTTEDLSHNLSAFSFNPDDEGTRKASEDYRLPTKRHATRSGRFGSRQQQEHQQATMLNTSAIGRAFPEWTGPINDTAPTTQNVETNIAYNPYSEAKNRKENVRPITELTEEHLLNYGLDSKKKTRVEMQPRVENESDCSTILSRSPGRGARRSRFNNAHMENRAASPEVPKRSLQDIVSKIRTEKEANRNQLSQSAMPQKQSQPIHASLNAFLNSDLAADKTNVGPTEGRSFFLPAFRHLPDWTSGALKFNAMKDGVPVFVKSGKNGVRLGQSGDHEPINAVGIPQEDEQIFVSMDKLQEEVRELHDHDAMLQREAEKLQREVNQLQCELKRYKTRRPSDSAIGSDSDGSFGRHAQANGYQLETQIAQLQNRLDQASRQVGVQDIHSTALAAERDEALHQASLARERAKRLQAELESTQKDLEFTLQYRKDKDFLQNENISLRTTNEELKQTNEALSQANQELSSKYDRLRREQLSAQKDLASAQEELASLRKKYDAMLEEKKLIVQDHASMERNNESYFKETKRLQAQIAARDQHIADLKKGISTRDQMIDNIGGLTTNTAVIELNAELEAEIEQLKQKLQQQQQATRTDERDGSISTKEGRIRVLKGQNLELECEKQKLLEENQRLRAEYEEMRNQWIDDRHKVVRLNQLLTKNNTEFLKTMNDNTEDCVRLEEDFKNKEASLRQKLERREAAIKKVKQLTAQINEISQRELLSKPTKLTRIVEPKDGTGTRYAASDLTGKSGTMNIDDDPTRELNLTQGTDFASIMDNEIAKLKQTYRDFENQQRQSENDNITQASQTGDAAESKNQPAGILKKSSRFGFDEDTGRFSVKSAFSVASHNTDDESVKTATTSKSRRPSSMGVQGQETSRPASRVRRNSDNPTITTQTDKQSNIGHSVPALSKEARRVLDQICNHKSDNCNVCVRIAANGHRVSPSTKAPISFDDMRKGKKTVRVDRPVPVSDRVVEARGTYEEEPTMRPAMAPGDALAVLIKEIGDEIEHLQMELKRVNEVYFGLDKSTGQRERRRLMGEIKKLQAELETKSGQLYKLHDVLEGQKDAGQLMDDSELDITILSDLLRVNGATENHQEASWNGFDE</sequence>
<dbReference type="EMBL" id="MU859067">
    <property type="protein sequence ID" value="KAK3956329.1"/>
    <property type="molecule type" value="Genomic_DNA"/>
</dbReference>
<evidence type="ECO:0008006" key="10">
    <source>
        <dbReference type="Google" id="ProtNLM"/>
    </source>
</evidence>
<feature type="coiled-coil region" evidence="4">
    <location>
        <begin position="608"/>
        <end position="686"/>
    </location>
</feature>
<feature type="region of interest" description="Disordered" evidence="5">
    <location>
        <begin position="833"/>
        <end position="868"/>
    </location>
</feature>
<dbReference type="InterPro" id="IPR051756">
    <property type="entry name" value="Centrosomal_MT-associated"/>
</dbReference>
<feature type="compositionally biased region" description="Basic and acidic residues" evidence="5">
    <location>
        <begin position="68"/>
        <end position="79"/>
    </location>
</feature>
<dbReference type="AlphaFoldDB" id="A0AAN6SK46"/>
<evidence type="ECO:0000256" key="1">
    <source>
        <dbReference type="ARBA" id="ARBA00004267"/>
    </source>
</evidence>
<reference evidence="8" key="1">
    <citation type="journal article" date="2023" name="Mol. Phylogenet. Evol.">
        <title>Genome-scale phylogeny and comparative genomics of the fungal order Sordariales.</title>
        <authorList>
            <person name="Hensen N."/>
            <person name="Bonometti L."/>
            <person name="Westerberg I."/>
            <person name="Brannstrom I.O."/>
            <person name="Guillou S."/>
            <person name="Cros-Aarteil S."/>
            <person name="Calhoun S."/>
            <person name="Haridas S."/>
            <person name="Kuo A."/>
            <person name="Mondo S."/>
            <person name="Pangilinan J."/>
            <person name="Riley R."/>
            <person name="LaButti K."/>
            <person name="Andreopoulos B."/>
            <person name="Lipzen A."/>
            <person name="Chen C."/>
            <person name="Yan M."/>
            <person name="Daum C."/>
            <person name="Ng V."/>
            <person name="Clum A."/>
            <person name="Steindorff A."/>
            <person name="Ohm R.A."/>
            <person name="Martin F."/>
            <person name="Silar P."/>
            <person name="Natvig D.O."/>
            <person name="Lalanne C."/>
            <person name="Gautier V."/>
            <person name="Ament-Velasquez S.L."/>
            <person name="Kruys A."/>
            <person name="Hutchinson M.I."/>
            <person name="Powell A.J."/>
            <person name="Barry K."/>
            <person name="Miller A.N."/>
            <person name="Grigoriev I.V."/>
            <person name="Debuchy R."/>
            <person name="Gladieux P."/>
            <person name="Hiltunen Thoren M."/>
            <person name="Johannesson H."/>
        </authorList>
    </citation>
    <scope>NUCLEOTIDE SEQUENCE</scope>
    <source>
        <strain evidence="8">CBS 626.80</strain>
    </source>
</reference>
<dbReference type="Proteomes" id="UP001303222">
    <property type="component" value="Unassembled WGS sequence"/>
</dbReference>